<comment type="caution">
    <text evidence="2">The sequence shown here is derived from an EMBL/GenBank/DDBJ whole genome shotgun (WGS) entry which is preliminary data.</text>
</comment>
<protein>
    <submittedName>
        <fullName evidence="2">Uncharacterized protein</fullName>
    </submittedName>
</protein>
<evidence type="ECO:0000313" key="3">
    <source>
        <dbReference type="Proteomes" id="UP001597365"/>
    </source>
</evidence>
<feature type="compositionally biased region" description="Acidic residues" evidence="1">
    <location>
        <begin position="64"/>
        <end position="94"/>
    </location>
</feature>
<name>A0ABW4PH46_9ACTN</name>
<evidence type="ECO:0000313" key="2">
    <source>
        <dbReference type="EMBL" id="MFD1829584.1"/>
    </source>
</evidence>
<feature type="region of interest" description="Disordered" evidence="1">
    <location>
        <begin position="185"/>
        <end position="209"/>
    </location>
</feature>
<gene>
    <name evidence="2" type="ORF">ACFSJS_07900</name>
</gene>
<feature type="region of interest" description="Disordered" evidence="1">
    <location>
        <begin position="1"/>
        <end position="105"/>
    </location>
</feature>
<evidence type="ECO:0000256" key="1">
    <source>
        <dbReference type="SAM" id="MobiDB-lite"/>
    </source>
</evidence>
<sequence length="209" mass="21880">MEERIGQITPPVPAAGMDPAAIPGITAPEPGAADAAGGAGEAEGSAERPSGVPGAEPATGAAEDSGEPGTVEEEAEEDEEAEEGDGEEAEEDDGTGPVFEVHDHRGSILAGRSGVTFRLDGEEARFDWDEIGAVQIDLPRFGRRFSVTVHTVARRWYDAEVLAPSRSALREWEERLDAVLDAYFEESSSKDGTEGETEEAPGEDTAAGA</sequence>
<dbReference type="RefSeq" id="WP_380898251.1">
    <property type="nucleotide sequence ID" value="NZ_JBHUFU010000003.1"/>
</dbReference>
<organism evidence="2 3">
    <name type="scientific">Streptomyces desertarenae</name>
    <dbReference type="NCBI Taxonomy" id="2666184"/>
    <lineage>
        <taxon>Bacteria</taxon>
        <taxon>Bacillati</taxon>
        <taxon>Actinomycetota</taxon>
        <taxon>Actinomycetes</taxon>
        <taxon>Kitasatosporales</taxon>
        <taxon>Streptomycetaceae</taxon>
        <taxon>Streptomyces</taxon>
    </lineage>
</organism>
<proteinExistence type="predicted"/>
<dbReference type="EMBL" id="JBHUFU010000003">
    <property type="protein sequence ID" value="MFD1829584.1"/>
    <property type="molecule type" value="Genomic_DNA"/>
</dbReference>
<keyword evidence="3" id="KW-1185">Reference proteome</keyword>
<accession>A0ABW4PH46</accession>
<reference evidence="3" key="1">
    <citation type="journal article" date="2019" name="Int. J. Syst. Evol. Microbiol.">
        <title>The Global Catalogue of Microorganisms (GCM) 10K type strain sequencing project: providing services to taxonomists for standard genome sequencing and annotation.</title>
        <authorList>
            <consortium name="The Broad Institute Genomics Platform"/>
            <consortium name="The Broad Institute Genome Sequencing Center for Infectious Disease"/>
            <person name="Wu L."/>
            <person name="Ma J."/>
        </authorList>
    </citation>
    <scope>NUCLEOTIDE SEQUENCE [LARGE SCALE GENOMIC DNA]</scope>
    <source>
        <strain evidence="3">CGMCC 4.7455</strain>
    </source>
</reference>
<feature type="compositionally biased region" description="Low complexity" evidence="1">
    <location>
        <begin position="27"/>
        <end position="36"/>
    </location>
</feature>
<dbReference type="Proteomes" id="UP001597365">
    <property type="component" value="Unassembled WGS sequence"/>
</dbReference>